<dbReference type="PRINTS" id="PR00081">
    <property type="entry name" value="GDHRDH"/>
</dbReference>
<accession>A0ABX2TLR1</accession>
<dbReference type="RefSeq" id="WP_180286446.1">
    <property type="nucleotide sequence ID" value="NZ_JABFDB010000042.1"/>
</dbReference>
<dbReference type="Pfam" id="PF00106">
    <property type="entry name" value="adh_short"/>
    <property type="match status" value="1"/>
</dbReference>
<dbReference type="Gene3D" id="3.40.50.720">
    <property type="entry name" value="NAD(P)-binding Rossmann-like Domain"/>
    <property type="match status" value="1"/>
</dbReference>
<keyword evidence="4" id="KW-1185">Reference proteome</keyword>
<comment type="similarity">
    <text evidence="1">Belongs to the short-chain dehydrogenases/reductases (SDR) family.</text>
</comment>
<dbReference type="SUPFAM" id="SSF51735">
    <property type="entry name" value="NAD(P)-binding Rossmann-fold domains"/>
    <property type="match status" value="1"/>
</dbReference>
<dbReference type="InterPro" id="IPR036291">
    <property type="entry name" value="NAD(P)-bd_dom_sf"/>
</dbReference>
<dbReference type="InterPro" id="IPR002347">
    <property type="entry name" value="SDR_fam"/>
</dbReference>
<comment type="caution">
    <text evidence="3">The sequence shown here is derived from an EMBL/GenBank/DDBJ whole genome shotgun (WGS) entry which is preliminary data.</text>
</comment>
<reference evidence="3 4" key="1">
    <citation type="submission" date="2020-05" db="EMBL/GenBank/DDBJ databases">
        <title>Azospirillum oleiclasticum sp. nov, a nitrogen-fixing and heavy crude oil-emulsifying bacterium isolated from the crude oil of Yumen Oilfield.</title>
        <authorList>
            <person name="Wu D."/>
            <person name="Cai M."/>
            <person name="Zhang X."/>
        </authorList>
    </citation>
    <scope>NUCLEOTIDE SEQUENCE [LARGE SCALE GENOMIC DNA]</scope>
    <source>
        <strain evidence="3 4">ROY-1-1-2</strain>
    </source>
</reference>
<dbReference type="NCBIfam" id="NF005489">
    <property type="entry name" value="PRK07102.1"/>
    <property type="match status" value="1"/>
</dbReference>
<evidence type="ECO:0000313" key="4">
    <source>
        <dbReference type="Proteomes" id="UP000584642"/>
    </source>
</evidence>
<protein>
    <submittedName>
        <fullName evidence="3">SDR family oxidoreductase</fullName>
    </submittedName>
</protein>
<evidence type="ECO:0000256" key="1">
    <source>
        <dbReference type="ARBA" id="ARBA00006484"/>
    </source>
</evidence>
<sequence>MTRLAVFGATSAIAGAVARLYAAEGASLFLVARNAARLEALAADLRARGAAAVTTAVADLNDLDRHPELVERARAALDGLDAVLIAHGTLSDQAACEADAGLARAELTTNFLGPVSLLTALAPVMERQNRGSIAVIGSVAGDRGRGSNYVYGSAKGGLGVFVQGLRHRLGRSNVAVTLVKPGFVDTPMTAALPKGGPLWAKPERVAADIRRALDRGPAVLYTPWFWRWILLIIRLLPDAVFRRTRL</sequence>
<dbReference type="PROSITE" id="PS00061">
    <property type="entry name" value="ADH_SHORT"/>
    <property type="match status" value="1"/>
</dbReference>
<dbReference type="InterPro" id="IPR020904">
    <property type="entry name" value="Sc_DH/Rdtase_CS"/>
</dbReference>
<dbReference type="Proteomes" id="UP000584642">
    <property type="component" value="Unassembled WGS sequence"/>
</dbReference>
<dbReference type="EMBL" id="JABFDB010000042">
    <property type="protein sequence ID" value="NYZ24670.1"/>
    <property type="molecule type" value="Genomic_DNA"/>
</dbReference>
<keyword evidence="2" id="KW-0560">Oxidoreductase</keyword>
<evidence type="ECO:0000313" key="3">
    <source>
        <dbReference type="EMBL" id="NYZ24670.1"/>
    </source>
</evidence>
<dbReference type="PANTHER" id="PTHR44196">
    <property type="entry name" value="DEHYDROGENASE/REDUCTASE SDR FAMILY MEMBER 7B"/>
    <property type="match status" value="1"/>
</dbReference>
<gene>
    <name evidence="3" type="ORF">HND93_33620</name>
</gene>
<evidence type="ECO:0000256" key="2">
    <source>
        <dbReference type="ARBA" id="ARBA00023002"/>
    </source>
</evidence>
<proteinExistence type="inferred from homology"/>
<organism evidence="3 4">
    <name type="scientific">Azospirillum oleiclasticum</name>
    <dbReference type="NCBI Taxonomy" id="2735135"/>
    <lineage>
        <taxon>Bacteria</taxon>
        <taxon>Pseudomonadati</taxon>
        <taxon>Pseudomonadota</taxon>
        <taxon>Alphaproteobacteria</taxon>
        <taxon>Rhodospirillales</taxon>
        <taxon>Azospirillaceae</taxon>
        <taxon>Azospirillum</taxon>
    </lineage>
</organism>
<name>A0ABX2TLR1_9PROT</name>
<dbReference type="PANTHER" id="PTHR44196:SF1">
    <property type="entry name" value="DEHYDROGENASE_REDUCTASE SDR FAMILY MEMBER 7B"/>
    <property type="match status" value="1"/>
</dbReference>